<dbReference type="STRING" id="1300349.I603_1607"/>
<gene>
    <name evidence="1" type="ORF">I603_1607</name>
</gene>
<accession>A0A1A7BFD2</accession>
<evidence type="ECO:0000313" key="2">
    <source>
        <dbReference type="Proteomes" id="UP000092484"/>
    </source>
</evidence>
<reference evidence="1 2" key="1">
    <citation type="submission" date="2016-06" db="EMBL/GenBank/DDBJ databases">
        <title>Genome sequence of Porphyrobacter dokdonensis DSW-74.</title>
        <authorList>
            <person name="Kim J.F."/>
            <person name="Song J.Y."/>
        </authorList>
    </citation>
    <scope>NUCLEOTIDE SEQUENCE [LARGE SCALE GENOMIC DNA]</scope>
    <source>
        <strain evidence="1 2">DSW-74</strain>
    </source>
</reference>
<dbReference type="Pfam" id="PF14907">
    <property type="entry name" value="NTP_transf_5"/>
    <property type="match status" value="1"/>
</dbReference>
<dbReference type="AlphaFoldDB" id="A0A1A7BFD2"/>
<organism evidence="1 2">
    <name type="scientific">Erythrobacter dokdonensis DSW-74</name>
    <dbReference type="NCBI Taxonomy" id="1300349"/>
    <lineage>
        <taxon>Bacteria</taxon>
        <taxon>Pseudomonadati</taxon>
        <taxon>Pseudomonadota</taxon>
        <taxon>Alphaproteobacteria</taxon>
        <taxon>Sphingomonadales</taxon>
        <taxon>Erythrobacteraceae</taxon>
        <taxon>Erythrobacter/Porphyrobacter group</taxon>
        <taxon>Erythrobacter</taxon>
    </lineage>
</organism>
<evidence type="ECO:0000313" key="1">
    <source>
        <dbReference type="EMBL" id="OBV11199.1"/>
    </source>
</evidence>
<dbReference type="EMBL" id="LZYB01000003">
    <property type="protein sequence ID" value="OBV11199.1"/>
    <property type="molecule type" value="Genomic_DNA"/>
</dbReference>
<evidence type="ECO:0008006" key="3">
    <source>
        <dbReference type="Google" id="ProtNLM"/>
    </source>
</evidence>
<comment type="caution">
    <text evidence="1">The sequence shown here is derived from an EMBL/GenBank/DDBJ whole genome shotgun (WGS) entry which is preliminary data.</text>
</comment>
<sequence>MGKVGQSLICEADARPTKTVATPPVWAKGSHATVSSGEKRVQRVDSAGSIARADRFLADCVRATLRGSDCPPWSQELDGAQAEVISRIDFHGIALLLAGSMPDSLPRVLQESILEQARLQALWEISHGQRVAQLVEALHARGFEPLLMKGTAIAYSCYDDPAMRRRGDTDIVLAGAERDNARRCLRALGFRPRGHHFGLQEAWVVDAQGGFTHEVDVHWAMSSSTTLAAALAQNGFETRTIALPRLSANARSLGLVDNILMICINRQAHNMLGYHIEGERVFDSERLIWAVDLDLMCARLDASDWSLLSDISHRSGAAGTVLAGLLFARDRLGTGIPDRCIDSLSAETAEGPVSRYLAQQSNFQRFRQDFAAAPDWGIRRGLVLRQVFPERDVLEDRFPDKRHWPNVALYTWRLLQSASALLRFGRNG</sequence>
<dbReference type="Gene3D" id="3.30.460.40">
    <property type="match status" value="1"/>
</dbReference>
<keyword evidence="2" id="KW-1185">Reference proteome</keyword>
<dbReference type="Proteomes" id="UP000092484">
    <property type="component" value="Unassembled WGS sequence"/>
</dbReference>
<dbReference type="InterPro" id="IPR039498">
    <property type="entry name" value="NTP_transf_5"/>
</dbReference>
<protein>
    <recommendedName>
        <fullName evidence="3">Nucleotidyltransferase family protein</fullName>
    </recommendedName>
</protein>
<name>A0A1A7BFD2_9SPHN</name>
<proteinExistence type="predicted"/>